<dbReference type="InterPro" id="IPR002182">
    <property type="entry name" value="NB-ARC"/>
</dbReference>
<proteinExistence type="inferred from homology"/>
<dbReference type="InterPro" id="IPR027417">
    <property type="entry name" value="P-loop_NTPase"/>
</dbReference>
<dbReference type="PANTHER" id="PTHR36766:SF3">
    <property type="entry name" value="RPW8 DOMAIN-CONTAINING PROTEIN"/>
    <property type="match status" value="1"/>
</dbReference>
<name>A0AAD8PBD3_TARER</name>
<dbReference type="EMBL" id="JAUHHV010000001">
    <property type="protein sequence ID" value="KAK1440718.1"/>
    <property type="molecule type" value="Genomic_DNA"/>
</dbReference>
<dbReference type="PROSITE" id="PS51153">
    <property type="entry name" value="RPW8"/>
    <property type="match status" value="1"/>
</dbReference>
<keyword evidence="6" id="KW-1185">Reference proteome</keyword>
<dbReference type="Pfam" id="PF05659">
    <property type="entry name" value="RPW8"/>
    <property type="match status" value="1"/>
</dbReference>
<accession>A0AAD8PBD3</accession>
<dbReference type="PRINTS" id="PR00364">
    <property type="entry name" value="DISEASERSIST"/>
</dbReference>
<gene>
    <name evidence="5" type="ORF">QVD17_06549</name>
</gene>
<dbReference type="InterPro" id="IPR008808">
    <property type="entry name" value="Powdery_mildew-R_dom"/>
</dbReference>
<dbReference type="Proteomes" id="UP001229421">
    <property type="component" value="Unassembled WGS sequence"/>
</dbReference>
<dbReference type="Gene3D" id="1.10.8.430">
    <property type="entry name" value="Helical domain of apoptotic protease-activating factors"/>
    <property type="match status" value="1"/>
</dbReference>
<dbReference type="AlphaFoldDB" id="A0AAD8PBD3"/>
<dbReference type="SUPFAM" id="SSF52540">
    <property type="entry name" value="P-loop containing nucleoside triphosphate hydrolases"/>
    <property type="match status" value="1"/>
</dbReference>
<keyword evidence="2" id="KW-0433">Leucine-rich repeat</keyword>
<reference evidence="5" key="1">
    <citation type="journal article" date="2023" name="bioRxiv">
        <title>Improved chromosome-level genome assembly for marigold (Tagetes erecta).</title>
        <authorList>
            <person name="Jiang F."/>
            <person name="Yuan L."/>
            <person name="Wang S."/>
            <person name="Wang H."/>
            <person name="Xu D."/>
            <person name="Wang A."/>
            <person name="Fan W."/>
        </authorList>
    </citation>
    <scope>NUCLEOTIDE SEQUENCE</scope>
    <source>
        <strain evidence="5">WSJ</strain>
        <tissue evidence="5">Leaf</tissue>
    </source>
</reference>
<evidence type="ECO:0000256" key="3">
    <source>
        <dbReference type="ARBA" id="ARBA00022821"/>
    </source>
</evidence>
<dbReference type="Gene3D" id="3.40.50.300">
    <property type="entry name" value="P-loop containing nucleotide triphosphate hydrolases"/>
    <property type="match status" value="1"/>
</dbReference>
<dbReference type="GO" id="GO:0006952">
    <property type="term" value="P:defense response"/>
    <property type="evidence" value="ECO:0007669"/>
    <property type="project" value="UniProtKB-KW"/>
</dbReference>
<feature type="domain" description="RPW8" evidence="4">
    <location>
        <begin position="1"/>
        <end position="142"/>
    </location>
</feature>
<evidence type="ECO:0000313" key="6">
    <source>
        <dbReference type="Proteomes" id="UP001229421"/>
    </source>
</evidence>
<comment type="caution">
    <text evidence="5">The sequence shown here is derived from an EMBL/GenBank/DDBJ whole genome shotgun (WGS) entry which is preliminary data.</text>
</comment>
<organism evidence="5 6">
    <name type="scientific">Tagetes erecta</name>
    <name type="common">African marigold</name>
    <dbReference type="NCBI Taxonomy" id="13708"/>
    <lineage>
        <taxon>Eukaryota</taxon>
        <taxon>Viridiplantae</taxon>
        <taxon>Streptophyta</taxon>
        <taxon>Embryophyta</taxon>
        <taxon>Tracheophyta</taxon>
        <taxon>Spermatophyta</taxon>
        <taxon>Magnoliopsida</taxon>
        <taxon>eudicotyledons</taxon>
        <taxon>Gunneridae</taxon>
        <taxon>Pentapetalae</taxon>
        <taxon>asterids</taxon>
        <taxon>campanulids</taxon>
        <taxon>Asterales</taxon>
        <taxon>Asteraceae</taxon>
        <taxon>Asteroideae</taxon>
        <taxon>Heliantheae alliance</taxon>
        <taxon>Tageteae</taxon>
        <taxon>Tagetes</taxon>
    </lineage>
</organism>
<dbReference type="Pfam" id="PF00931">
    <property type="entry name" value="NB-ARC"/>
    <property type="match status" value="1"/>
</dbReference>
<sequence length="363" mass="40962">MLGELHELLVRHYVKDRIEQTIEFKPLPRLETTLRKIEPVFTEITASSKVLNRPDELTATFTSLLENGKELLVECLSVGEWSLLEKQNYANKLIHFDDELLRFFQIDLQAILLSSNLRILSGVNGLVDRGGSSGFSGCCSVPGLPEFTIGLDQHVKELKCNVLKDETRVLAVSAPEGFGKTTLVKKLCHDDHIKGIFGDNILYVTVSTETSLKSIARNLFKHYDINDFDFTSEEDAKNQIENLIKQKGSGKMLLVLDDVWPSTASVIQDLKFQLPGYKILVTTRFSFPQCDSMYKLSFLKPEYAKPLFCRSVFPSDQNPMYNVRDDFVNRVVEFCKGIPLALTVVGASLRGQAEDTWISTLKI</sequence>
<dbReference type="InterPro" id="IPR042197">
    <property type="entry name" value="Apaf_helical"/>
</dbReference>
<evidence type="ECO:0000259" key="4">
    <source>
        <dbReference type="PROSITE" id="PS51153"/>
    </source>
</evidence>
<dbReference type="PANTHER" id="PTHR36766">
    <property type="entry name" value="PLANT BROAD-SPECTRUM MILDEW RESISTANCE PROTEIN RPW8"/>
    <property type="match status" value="1"/>
</dbReference>
<protein>
    <recommendedName>
        <fullName evidence="4">RPW8 domain-containing protein</fullName>
    </recommendedName>
</protein>
<dbReference type="GO" id="GO:0043531">
    <property type="term" value="F:ADP binding"/>
    <property type="evidence" value="ECO:0007669"/>
    <property type="project" value="InterPro"/>
</dbReference>
<evidence type="ECO:0000256" key="2">
    <source>
        <dbReference type="ARBA" id="ARBA00022614"/>
    </source>
</evidence>
<keyword evidence="3" id="KW-0611">Plant defense</keyword>
<comment type="similarity">
    <text evidence="1">Belongs to the disease resistance NB-LRR family.</text>
</comment>
<evidence type="ECO:0000313" key="5">
    <source>
        <dbReference type="EMBL" id="KAK1440718.1"/>
    </source>
</evidence>
<evidence type="ECO:0000256" key="1">
    <source>
        <dbReference type="ARBA" id="ARBA00008894"/>
    </source>
</evidence>